<evidence type="ECO:0000313" key="3">
    <source>
        <dbReference type="EMBL" id="KAL2321297.1"/>
    </source>
</evidence>
<dbReference type="Pfam" id="PF01048">
    <property type="entry name" value="PNP_UDP_1"/>
    <property type="match status" value="1"/>
</dbReference>
<evidence type="ECO:0000256" key="1">
    <source>
        <dbReference type="SAM" id="MobiDB-lite"/>
    </source>
</evidence>
<sequence length="332" mass="36873">MTATTAMTMITLTSTVRKGVSSGRHGIFWVPVDKTYFKIARKLKLCEHNLFAKEAYSDKSRERCYCDSANVFVDNEAYREFLHSKFDATTIEMETAAVALVYFQQKIPFIANRSLSDLAGKRFLVGALEKKRVIVVKCGLGMLNAGVSTQLLLTLFDVKGVLHHGIAENGNPKLHIGGVTIPQHCAHTGLWHWQVRPAFDPQKYSGAGKSRRKKWAKILTRPARERAGGPARQNLNPNYVVLGLAPNHTTKPNHPRRDHFLGAFTDPSTFDTIAMKPYLKNRLKSYLDSSLKAKQYYHRLAAFGSRASSSSTAPPEPVNPACHHRAGSGVAL</sequence>
<dbReference type="InterPro" id="IPR000845">
    <property type="entry name" value="Nucleoside_phosphorylase_d"/>
</dbReference>
<reference evidence="3 4" key="1">
    <citation type="submission" date="2024-08" db="EMBL/GenBank/DDBJ databases">
        <title>Insights into the chromosomal genome structure of Flemingia macrophylla.</title>
        <authorList>
            <person name="Ding Y."/>
            <person name="Zhao Y."/>
            <person name="Bi W."/>
            <person name="Wu M."/>
            <person name="Zhao G."/>
            <person name="Gong Y."/>
            <person name="Li W."/>
            <person name="Zhang P."/>
        </authorList>
    </citation>
    <scope>NUCLEOTIDE SEQUENCE [LARGE SCALE GENOMIC DNA]</scope>
    <source>
        <strain evidence="3">DYQJB</strain>
        <tissue evidence="3">Leaf</tissue>
    </source>
</reference>
<dbReference type="PANTHER" id="PTHR21234">
    <property type="entry name" value="PURINE NUCLEOSIDE PHOSPHORYLASE"/>
    <property type="match status" value="1"/>
</dbReference>
<feature type="region of interest" description="Disordered" evidence="1">
    <location>
        <begin position="307"/>
        <end position="332"/>
    </location>
</feature>
<dbReference type="SUPFAM" id="SSF53167">
    <property type="entry name" value="Purine and uridine phosphorylases"/>
    <property type="match status" value="2"/>
</dbReference>
<dbReference type="Proteomes" id="UP001603857">
    <property type="component" value="Unassembled WGS sequence"/>
</dbReference>
<dbReference type="EMBL" id="JBGMDY010000010">
    <property type="protein sequence ID" value="KAL2321297.1"/>
    <property type="molecule type" value="Genomic_DNA"/>
</dbReference>
<evidence type="ECO:0000259" key="2">
    <source>
        <dbReference type="Pfam" id="PF01048"/>
    </source>
</evidence>
<organism evidence="3 4">
    <name type="scientific">Flemingia macrophylla</name>
    <dbReference type="NCBI Taxonomy" id="520843"/>
    <lineage>
        <taxon>Eukaryota</taxon>
        <taxon>Viridiplantae</taxon>
        <taxon>Streptophyta</taxon>
        <taxon>Embryophyta</taxon>
        <taxon>Tracheophyta</taxon>
        <taxon>Spermatophyta</taxon>
        <taxon>Magnoliopsida</taxon>
        <taxon>eudicotyledons</taxon>
        <taxon>Gunneridae</taxon>
        <taxon>Pentapetalae</taxon>
        <taxon>rosids</taxon>
        <taxon>fabids</taxon>
        <taxon>Fabales</taxon>
        <taxon>Fabaceae</taxon>
        <taxon>Papilionoideae</taxon>
        <taxon>50 kb inversion clade</taxon>
        <taxon>NPAAA clade</taxon>
        <taxon>indigoferoid/millettioid clade</taxon>
        <taxon>Phaseoleae</taxon>
        <taxon>Flemingia</taxon>
    </lineage>
</organism>
<gene>
    <name evidence="3" type="ORF">Fmac_030266</name>
</gene>
<accession>A0ABD1LCQ1</accession>
<feature type="domain" description="Nucleoside phosphorylase" evidence="2">
    <location>
        <begin position="120"/>
        <end position="188"/>
    </location>
</feature>
<dbReference type="InterPro" id="IPR035994">
    <property type="entry name" value="Nucleoside_phosphorylase_sf"/>
</dbReference>
<keyword evidence="4" id="KW-1185">Reference proteome</keyword>
<evidence type="ECO:0000313" key="4">
    <source>
        <dbReference type="Proteomes" id="UP001603857"/>
    </source>
</evidence>
<comment type="caution">
    <text evidence="3">The sequence shown here is derived from an EMBL/GenBank/DDBJ whole genome shotgun (WGS) entry which is preliminary data.</text>
</comment>
<name>A0ABD1LCQ1_9FABA</name>
<dbReference type="PANTHER" id="PTHR21234:SF42">
    <property type="entry name" value="PHOSPHORYLASE SUPERFAMILY PROTEIN"/>
    <property type="match status" value="1"/>
</dbReference>
<protein>
    <recommendedName>
        <fullName evidence="2">Nucleoside phosphorylase domain-containing protein</fullName>
    </recommendedName>
</protein>
<proteinExistence type="predicted"/>
<dbReference type="Gene3D" id="3.40.50.1580">
    <property type="entry name" value="Nucleoside phosphorylase domain"/>
    <property type="match status" value="2"/>
</dbReference>
<dbReference type="AlphaFoldDB" id="A0ABD1LCQ1"/>